<gene>
    <name evidence="1" type="ORF">FCN80_24590</name>
</gene>
<dbReference type="RefSeq" id="WP_136992955.1">
    <property type="nucleotide sequence ID" value="NZ_SZPQ01000070.1"/>
</dbReference>
<proteinExistence type="predicted"/>
<evidence type="ECO:0000313" key="1">
    <source>
        <dbReference type="EMBL" id="TKI02567.1"/>
    </source>
</evidence>
<reference evidence="1 2" key="1">
    <citation type="submission" date="2019-04" db="EMBL/GenBank/DDBJ databases">
        <authorList>
            <person name="Li M."/>
            <person name="Gao C."/>
        </authorList>
    </citation>
    <scope>NUCLEOTIDE SEQUENCE [LARGE SCALE GENOMIC DNA]</scope>
    <source>
        <strain evidence="1 2">BGMRC 2031</strain>
    </source>
</reference>
<keyword evidence="2" id="KW-1185">Reference proteome</keyword>
<protein>
    <submittedName>
        <fullName evidence="1">Uncharacterized protein</fullName>
    </submittedName>
</protein>
<evidence type="ECO:0000313" key="2">
    <source>
        <dbReference type="Proteomes" id="UP000305202"/>
    </source>
</evidence>
<organism evidence="1 2">
    <name type="scientific">Martelella alba</name>
    <dbReference type="NCBI Taxonomy" id="2590451"/>
    <lineage>
        <taxon>Bacteria</taxon>
        <taxon>Pseudomonadati</taxon>
        <taxon>Pseudomonadota</taxon>
        <taxon>Alphaproteobacteria</taxon>
        <taxon>Hyphomicrobiales</taxon>
        <taxon>Aurantimonadaceae</taxon>
        <taxon>Martelella</taxon>
    </lineage>
</organism>
<dbReference type="Proteomes" id="UP000305202">
    <property type="component" value="Unassembled WGS sequence"/>
</dbReference>
<accession>A0ABY2SE25</accession>
<dbReference type="EMBL" id="SZPQ01000070">
    <property type="protein sequence ID" value="TKI02567.1"/>
    <property type="molecule type" value="Genomic_DNA"/>
</dbReference>
<name>A0ABY2SE25_9HYPH</name>
<sequence>MNALSIPKQATLNVFISATRNAFTNKTDIHITEYDRSEMDRDTIHLMTKEITVDLSNINCETIEINSLRHKQQKIADTAEREISEIEDRISDLITPENTCDTDVNID</sequence>
<comment type="caution">
    <text evidence="1">The sequence shown here is derived from an EMBL/GenBank/DDBJ whole genome shotgun (WGS) entry which is preliminary data.</text>
</comment>